<keyword evidence="1" id="KW-0472">Membrane</keyword>
<feature type="transmembrane region" description="Helical" evidence="1">
    <location>
        <begin position="12"/>
        <end position="33"/>
    </location>
</feature>
<sequence>MTQKQLIESVLVYSLIPLFTIGLLFLVAIIAHYQQGLLAQNPLKKTERSFSPLPYIVTALLFVLFTVGAVASSRRKKE</sequence>
<feature type="transmembrane region" description="Helical" evidence="1">
    <location>
        <begin position="53"/>
        <end position="72"/>
    </location>
</feature>
<dbReference type="AlphaFoldDB" id="A0A401Z983"/>
<name>A0A401Z983_9CHLR</name>
<protein>
    <submittedName>
        <fullName evidence="2">Uncharacterized protein</fullName>
    </submittedName>
</protein>
<accession>A0A401Z983</accession>
<comment type="caution">
    <text evidence="2">The sequence shown here is derived from an EMBL/GenBank/DDBJ whole genome shotgun (WGS) entry which is preliminary data.</text>
</comment>
<proteinExistence type="predicted"/>
<evidence type="ECO:0000313" key="3">
    <source>
        <dbReference type="Proteomes" id="UP000287224"/>
    </source>
</evidence>
<keyword evidence="1" id="KW-0812">Transmembrane</keyword>
<evidence type="ECO:0000313" key="2">
    <source>
        <dbReference type="EMBL" id="GCE03393.1"/>
    </source>
</evidence>
<keyword evidence="3" id="KW-1185">Reference proteome</keyword>
<dbReference type="EMBL" id="BIFQ01000001">
    <property type="protein sequence ID" value="GCE03393.1"/>
    <property type="molecule type" value="Genomic_DNA"/>
</dbReference>
<keyword evidence="1" id="KW-1133">Transmembrane helix</keyword>
<gene>
    <name evidence="2" type="ORF">KDAU_07220</name>
</gene>
<reference evidence="3" key="1">
    <citation type="submission" date="2018-12" db="EMBL/GenBank/DDBJ databases">
        <title>Tengunoibacter tsumagoiensis gen. nov., sp. nov., Dictyobacter kobayashii sp. nov., D. alpinus sp. nov., and D. joshuensis sp. nov. and description of Dictyobacteraceae fam. nov. within the order Ktedonobacterales isolated from Tengu-no-mugimeshi.</title>
        <authorList>
            <person name="Wang C.M."/>
            <person name="Zheng Y."/>
            <person name="Sakai Y."/>
            <person name="Toyoda A."/>
            <person name="Minakuchi Y."/>
            <person name="Abe K."/>
            <person name="Yokota A."/>
            <person name="Yabe S."/>
        </authorList>
    </citation>
    <scope>NUCLEOTIDE SEQUENCE [LARGE SCALE GENOMIC DNA]</scope>
    <source>
        <strain evidence="3">S-27</strain>
    </source>
</reference>
<organism evidence="2 3">
    <name type="scientific">Dictyobacter aurantiacus</name>
    <dbReference type="NCBI Taxonomy" id="1936993"/>
    <lineage>
        <taxon>Bacteria</taxon>
        <taxon>Bacillati</taxon>
        <taxon>Chloroflexota</taxon>
        <taxon>Ktedonobacteria</taxon>
        <taxon>Ktedonobacterales</taxon>
        <taxon>Dictyobacteraceae</taxon>
        <taxon>Dictyobacter</taxon>
    </lineage>
</organism>
<dbReference type="Proteomes" id="UP000287224">
    <property type="component" value="Unassembled WGS sequence"/>
</dbReference>
<evidence type="ECO:0000256" key="1">
    <source>
        <dbReference type="SAM" id="Phobius"/>
    </source>
</evidence>
<dbReference type="RefSeq" id="WP_126594678.1">
    <property type="nucleotide sequence ID" value="NZ_BIFQ01000001.1"/>
</dbReference>